<protein>
    <submittedName>
        <fullName evidence="2">Uncharacterized protein</fullName>
    </submittedName>
</protein>
<evidence type="ECO:0000313" key="3">
    <source>
        <dbReference type="Proteomes" id="UP000784294"/>
    </source>
</evidence>
<proteinExistence type="predicted"/>
<accession>A0A448WKP8</accession>
<feature type="region of interest" description="Disordered" evidence="1">
    <location>
        <begin position="183"/>
        <end position="202"/>
    </location>
</feature>
<evidence type="ECO:0000313" key="2">
    <source>
        <dbReference type="EMBL" id="VEL14140.1"/>
    </source>
</evidence>
<dbReference type="AlphaFoldDB" id="A0A448WKP8"/>
<dbReference type="Proteomes" id="UP000784294">
    <property type="component" value="Unassembled WGS sequence"/>
</dbReference>
<dbReference type="EMBL" id="CAAALY010020109">
    <property type="protein sequence ID" value="VEL14140.1"/>
    <property type="molecule type" value="Genomic_DNA"/>
</dbReference>
<comment type="caution">
    <text evidence="2">The sequence shown here is derived from an EMBL/GenBank/DDBJ whole genome shotgun (WGS) entry which is preliminary data.</text>
</comment>
<feature type="compositionally biased region" description="Basic and acidic residues" evidence="1">
    <location>
        <begin position="150"/>
        <end position="168"/>
    </location>
</feature>
<organism evidence="2 3">
    <name type="scientific">Protopolystoma xenopodis</name>
    <dbReference type="NCBI Taxonomy" id="117903"/>
    <lineage>
        <taxon>Eukaryota</taxon>
        <taxon>Metazoa</taxon>
        <taxon>Spiralia</taxon>
        <taxon>Lophotrochozoa</taxon>
        <taxon>Platyhelminthes</taxon>
        <taxon>Monogenea</taxon>
        <taxon>Polyopisthocotylea</taxon>
        <taxon>Polystomatidea</taxon>
        <taxon>Polystomatidae</taxon>
        <taxon>Protopolystoma</taxon>
    </lineage>
</organism>
<gene>
    <name evidence="2" type="ORF">PXEA_LOCUS7580</name>
</gene>
<evidence type="ECO:0000256" key="1">
    <source>
        <dbReference type="SAM" id="MobiDB-lite"/>
    </source>
</evidence>
<sequence>MATCSRNGFLVNPCRLLSLTYPANMDNIGESIGIDVDLINELSGDSTPYKPDTSAARLQPPLELAPLGYVRLELVYSPMFDRLRTEAHLFVHATYLSHRNEEKFSPVAGIWNSLETSWLDEVSAEWSKPGIGVWSEEEEMAPTPSKKNKVTSESKRFHRVSNAEKNRAESQTFDECLKPSRSLPWHQYKNQPGRSQRGRLETNLSSPGGVLLRLSPVHLVAAMPSKLQALCLKALPRPDLETYFW</sequence>
<feature type="region of interest" description="Disordered" evidence="1">
    <location>
        <begin position="136"/>
        <end position="171"/>
    </location>
</feature>
<keyword evidence="3" id="KW-1185">Reference proteome</keyword>
<name>A0A448WKP8_9PLAT</name>
<reference evidence="2" key="1">
    <citation type="submission" date="2018-11" db="EMBL/GenBank/DDBJ databases">
        <authorList>
            <consortium name="Pathogen Informatics"/>
        </authorList>
    </citation>
    <scope>NUCLEOTIDE SEQUENCE</scope>
</reference>